<dbReference type="GO" id="GO:0015020">
    <property type="term" value="F:glucuronosyltransferase activity"/>
    <property type="evidence" value="ECO:0007669"/>
    <property type="project" value="TreeGrafter"/>
</dbReference>
<name>A0A8H7V0R5_9FUNG</name>
<accession>A0A8H7V0R5</accession>
<dbReference type="OrthoDB" id="3056235at2759"/>
<evidence type="ECO:0000256" key="2">
    <source>
        <dbReference type="ARBA" id="ARBA00022692"/>
    </source>
</evidence>
<dbReference type="EMBL" id="JAEPRD010000056">
    <property type="protein sequence ID" value="KAG2202895.1"/>
    <property type="molecule type" value="Genomic_DNA"/>
</dbReference>
<dbReference type="Pfam" id="PF13896">
    <property type="entry name" value="Glyco_transf_49"/>
    <property type="match status" value="1"/>
</dbReference>
<evidence type="ECO:0000256" key="5">
    <source>
        <dbReference type="ARBA" id="ARBA00023136"/>
    </source>
</evidence>
<dbReference type="PANTHER" id="PTHR12270">
    <property type="entry name" value="GLYCOSYLTRANSFERASE-RELATED"/>
    <property type="match status" value="1"/>
</dbReference>
<organism evidence="8 9">
    <name type="scientific">Mucor saturninus</name>
    <dbReference type="NCBI Taxonomy" id="64648"/>
    <lineage>
        <taxon>Eukaryota</taxon>
        <taxon>Fungi</taxon>
        <taxon>Fungi incertae sedis</taxon>
        <taxon>Mucoromycota</taxon>
        <taxon>Mucoromycotina</taxon>
        <taxon>Mucoromycetes</taxon>
        <taxon>Mucorales</taxon>
        <taxon>Mucorineae</taxon>
        <taxon>Mucoraceae</taxon>
        <taxon>Mucor</taxon>
    </lineage>
</organism>
<sequence length="444" mass="50802">MEASGKLARDEKSSYLNRMNGWIDHYILQQPLLPQQQQQQQQKNRILKSRPFRLLVVIYILFSVLFTGTHISSWLFSTKDAWTYQRTYDALEPYSLVSDMSHGLKMSKLFSKGHYDALQYVQPFWQKASVIPDELDTTIITTTTPETWKDLVFLAKSWDGPISATLHVAKDASIKATIQAEYQSNPSLFKNVDLHLIETPTGIKQSVSVLVPLNVERNLARIYARSQHVCDMPLNTILVTELRQTLLKHQTKYAALMKKGDMLVIPTFKHTSGQEIPVTKKELVGLVQGEKSLVLHDAHFESNKGPTDFETWKASDSLYKVTGYTMDYEPIVIQSKTVQPWCSERFVDKRSACLLSSYLAGNDFYVLPSDFVIYKPTTANAAISDLDTVIEKRLYAKFYWEQCVYQGRQLDAMGLWNTAKSDHIRQQCSRVIQNWGRGLIGKPE</sequence>
<feature type="transmembrane region" description="Helical" evidence="7">
    <location>
        <begin position="52"/>
        <end position="76"/>
    </location>
</feature>
<evidence type="ECO:0000256" key="7">
    <source>
        <dbReference type="SAM" id="Phobius"/>
    </source>
</evidence>
<dbReference type="GO" id="GO:0035269">
    <property type="term" value="P:protein O-linked glycosylation via mannose"/>
    <property type="evidence" value="ECO:0007669"/>
    <property type="project" value="TreeGrafter"/>
</dbReference>
<evidence type="ECO:0008006" key="10">
    <source>
        <dbReference type="Google" id="ProtNLM"/>
    </source>
</evidence>
<evidence type="ECO:0000256" key="4">
    <source>
        <dbReference type="ARBA" id="ARBA00022989"/>
    </source>
</evidence>
<dbReference type="GO" id="GO:0042285">
    <property type="term" value="F:xylosyltransferase activity"/>
    <property type="evidence" value="ECO:0007669"/>
    <property type="project" value="TreeGrafter"/>
</dbReference>
<comment type="subcellular location">
    <subcellularLocation>
        <location evidence="1">Membrane</location>
        <topology evidence="1">Single-pass type II membrane protein</topology>
    </subcellularLocation>
</comment>
<gene>
    <name evidence="8" type="ORF">INT47_008927</name>
</gene>
<comment type="caution">
    <text evidence="8">The sequence shown here is derived from an EMBL/GenBank/DDBJ whole genome shotgun (WGS) entry which is preliminary data.</text>
</comment>
<evidence type="ECO:0000313" key="9">
    <source>
        <dbReference type="Proteomes" id="UP000603453"/>
    </source>
</evidence>
<keyword evidence="9" id="KW-1185">Reference proteome</keyword>
<reference evidence="8" key="1">
    <citation type="submission" date="2020-12" db="EMBL/GenBank/DDBJ databases">
        <title>Metabolic potential, ecology and presence of endohyphal bacteria is reflected in genomic diversity of Mucoromycotina.</title>
        <authorList>
            <person name="Muszewska A."/>
            <person name="Okrasinska A."/>
            <person name="Steczkiewicz K."/>
            <person name="Drgas O."/>
            <person name="Orlowska M."/>
            <person name="Perlinska-Lenart U."/>
            <person name="Aleksandrzak-Piekarczyk T."/>
            <person name="Szatraj K."/>
            <person name="Zielenkiewicz U."/>
            <person name="Pilsyk S."/>
            <person name="Malc E."/>
            <person name="Mieczkowski P."/>
            <person name="Kruszewska J.S."/>
            <person name="Biernat P."/>
            <person name="Pawlowska J."/>
        </authorList>
    </citation>
    <scope>NUCLEOTIDE SEQUENCE</scope>
    <source>
        <strain evidence="8">WA0000017839</strain>
    </source>
</reference>
<keyword evidence="5 7" id="KW-0472">Membrane</keyword>
<protein>
    <recommendedName>
        <fullName evidence="10">Glycosyltransferase family 49 protein</fullName>
    </recommendedName>
</protein>
<keyword evidence="4 7" id="KW-1133">Transmembrane helix</keyword>
<evidence type="ECO:0000256" key="6">
    <source>
        <dbReference type="ARBA" id="ARBA00023180"/>
    </source>
</evidence>
<evidence type="ECO:0000256" key="3">
    <source>
        <dbReference type="ARBA" id="ARBA00022968"/>
    </source>
</evidence>
<dbReference type="InterPro" id="IPR051292">
    <property type="entry name" value="Xyl/GlcA_transferase"/>
</dbReference>
<proteinExistence type="predicted"/>
<dbReference type="GO" id="GO:0016020">
    <property type="term" value="C:membrane"/>
    <property type="evidence" value="ECO:0007669"/>
    <property type="project" value="UniProtKB-SubCell"/>
</dbReference>
<keyword evidence="2 7" id="KW-0812">Transmembrane</keyword>
<dbReference type="AlphaFoldDB" id="A0A8H7V0R5"/>
<evidence type="ECO:0000313" key="8">
    <source>
        <dbReference type="EMBL" id="KAG2202895.1"/>
    </source>
</evidence>
<dbReference type="PANTHER" id="PTHR12270:SF25">
    <property type="entry name" value="GLYCOSYLTRANSFERASE-LIKE PROTEIN LARGE"/>
    <property type="match status" value="1"/>
</dbReference>
<dbReference type="Proteomes" id="UP000603453">
    <property type="component" value="Unassembled WGS sequence"/>
</dbReference>
<evidence type="ECO:0000256" key="1">
    <source>
        <dbReference type="ARBA" id="ARBA00004606"/>
    </source>
</evidence>
<keyword evidence="6" id="KW-0325">Glycoprotein</keyword>
<keyword evidence="3" id="KW-0735">Signal-anchor</keyword>